<dbReference type="SMART" id="SM00342">
    <property type="entry name" value="HTH_ARAC"/>
    <property type="match status" value="1"/>
</dbReference>
<dbReference type="EMBL" id="JHEG04000001">
    <property type="protein sequence ID" value="KAF3886363.1"/>
    <property type="molecule type" value="Genomic_DNA"/>
</dbReference>
<dbReference type="PROSITE" id="PS01124">
    <property type="entry name" value="HTH_ARAC_FAMILY_2"/>
    <property type="match status" value="1"/>
</dbReference>
<gene>
    <name evidence="6" type="ORF">DA73_0217650</name>
    <name evidence="5" type="ORF">DA73_0400013410</name>
</gene>
<comment type="caution">
    <text evidence="6">The sequence shown here is derived from an EMBL/GenBank/DDBJ whole genome shotgun (WGS) entry which is preliminary data.</text>
</comment>
<evidence type="ECO:0000256" key="1">
    <source>
        <dbReference type="ARBA" id="ARBA00023015"/>
    </source>
</evidence>
<dbReference type="Pfam" id="PF12833">
    <property type="entry name" value="HTH_18"/>
    <property type="match status" value="1"/>
</dbReference>
<keyword evidence="7" id="KW-1185">Reference proteome</keyword>
<name>A0A0C1R3M4_9CYAN</name>
<accession>A0A0C1R3M4</accession>
<dbReference type="GO" id="GO:0043565">
    <property type="term" value="F:sequence-specific DNA binding"/>
    <property type="evidence" value="ECO:0007669"/>
    <property type="project" value="InterPro"/>
</dbReference>
<dbReference type="STRING" id="1479485.DA73_0217650"/>
<dbReference type="InterPro" id="IPR018060">
    <property type="entry name" value="HTH_AraC"/>
</dbReference>
<keyword evidence="2" id="KW-0238">DNA-binding</keyword>
<dbReference type="Proteomes" id="UP000029738">
    <property type="component" value="Unassembled WGS sequence"/>
</dbReference>
<evidence type="ECO:0000256" key="2">
    <source>
        <dbReference type="ARBA" id="ARBA00023125"/>
    </source>
</evidence>
<organism evidence="6">
    <name type="scientific">Tolypothrix bouteillei VB521301</name>
    <dbReference type="NCBI Taxonomy" id="1479485"/>
    <lineage>
        <taxon>Bacteria</taxon>
        <taxon>Bacillati</taxon>
        <taxon>Cyanobacteriota</taxon>
        <taxon>Cyanophyceae</taxon>
        <taxon>Nostocales</taxon>
        <taxon>Tolypothrichaceae</taxon>
        <taxon>Tolypothrix</taxon>
    </lineage>
</organism>
<dbReference type="InterPro" id="IPR018062">
    <property type="entry name" value="HTH_AraC-typ_CS"/>
</dbReference>
<evidence type="ECO:0000259" key="4">
    <source>
        <dbReference type="PROSITE" id="PS01124"/>
    </source>
</evidence>
<evidence type="ECO:0000256" key="3">
    <source>
        <dbReference type="ARBA" id="ARBA00023163"/>
    </source>
</evidence>
<keyword evidence="3" id="KW-0804">Transcription</keyword>
<reference evidence="6" key="1">
    <citation type="journal article" date="2015" name="Genome Announc.">
        <title>Draft Genome Sequence of Tolypothrix boutellei Strain VB521301.</title>
        <authorList>
            <person name="Chandrababunaidu M.M."/>
            <person name="Singh D."/>
            <person name="Sen D."/>
            <person name="Bhan S."/>
            <person name="Das S."/>
            <person name="Gupta A."/>
            <person name="Adhikary S.P."/>
            <person name="Tripathy S."/>
        </authorList>
    </citation>
    <scope>NUCLEOTIDE SEQUENCE</scope>
    <source>
        <strain evidence="6">VB521301</strain>
    </source>
</reference>
<dbReference type="GO" id="GO:0003700">
    <property type="term" value="F:DNA-binding transcription factor activity"/>
    <property type="evidence" value="ECO:0007669"/>
    <property type="project" value="InterPro"/>
</dbReference>
<dbReference type="PANTHER" id="PTHR46796">
    <property type="entry name" value="HTH-TYPE TRANSCRIPTIONAL ACTIVATOR RHAS-RELATED"/>
    <property type="match status" value="1"/>
</dbReference>
<dbReference type="InterPro" id="IPR009057">
    <property type="entry name" value="Homeodomain-like_sf"/>
</dbReference>
<reference evidence="5" key="2">
    <citation type="submission" date="2019-11" db="EMBL/GenBank/DDBJ databases">
        <title>Improved Assembly of Tolypothrix boutellei genome.</title>
        <authorList>
            <person name="Sarangi A.N."/>
            <person name="Mukherjee M."/>
            <person name="Ghosh S."/>
            <person name="Singh D."/>
            <person name="Das A."/>
            <person name="Kant S."/>
            <person name="Prusty A."/>
            <person name="Tripathy S."/>
        </authorList>
    </citation>
    <scope>NUCLEOTIDE SEQUENCE</scope>
    <source>
        <strain evidence="5">VB521301</strain>
    </source>
</reference>
<feature type="domain" description="HTH araC/xylS-type" evidence="4">
    <location>
        <begin position="199"/>
        <end position="298"/>
    </location>
</feature>
<evidence type="ECO:0000313" key="7">
    <source>
        <dbReference type="Proteomes" id="UP000029738"/>
    </source>
</evidence>
<dbReference type="RefSeq" id="WP_038073057.1">
    <property type="nucleotide sequence ID" value="NZ_JHEG04000001.1"/>
</dbReference>
<dbReference type="SUPFAM" id="SSF46689">
    <property type="entry name" value="Homeodomain-like"/>
    <property type="match status" value="2"/>
</dbReference>
<dbReference type="EMBL" id="JHEG02000048">
    <property type="protein sequence ID" value="KIE10388.1"/>
    <property type="molecule type" value="Genomic_DNA"/>
</dbReference>
<dbReference type="AlphaFoldDB" id="A0A0C1R3M4"/>
<dbReference type="Gene3D" id="1.10.10.60">
    <property type="entry name" value="Homeodomain-like"/>
    <property type="match status" value="2"/>
</dbReference>
<evidence type="ECO:0000313" key="6">
    <source>
        <dbReference type="EMBL" id="KIE10388.1"/>
    </source>
</evidence>
<dbReference type="PROSITE" id="PS00041">
    <property type="entry name" value="HTH_ARAC_FAMILY_1"/>
    <property type="match status" value="1"/>
</dbReference>
<protein>
    <submittedName>
        <fullName evidence="5">Helix-turn-helix transcriptional regulator</fullName>
    </submittedName>
</protein>
<dbReference type="PANTHER" id="PTHR46796:SF6">
    <property type="entry name" value="ARAC SUBFAMILY"/>
    <property type="match status" value="1"/>
</dbReference>
<dbReference type="InterPro" id="IPR050204">
    <property type="entry name" value="AraC_XylS_family_regulators"/>
</dbReference>
<keyword evidence="1" id="KW-0805">Transcription regulation</keyword>
<proteinExistence type="predicted"/>
<sequence length="308" mass="35082">MLKSQIQLIDSTTQEIFPAAPDGTVLLSSMNAGWRGITVELHQIAPLELPEHYIEGHRLIVHTGKPIHYEWKDSSRWRQKLLKPGDFCLQTHGDMNAPRWREKFEFVAISLEPEFVSQVFQDTVATENVAFQERRCEYDPIVTHFASRFKTELKSRNYAGGLYGESLGLAFALHLLAHHGVSSKKPLEPKGKLSGLQLRQAIEYIHDHLSEDLSLIALADQVNLSPYHFARLFKRSLRRSPHQYVLQNRVERAKQLISISPYANLTDIGLQVGFYDQAHFTKAFKQIVGVLPKNFSKLQAHPLIPLAS</sequence>
<dbReference type="OrthoDB" id="516605at2"/>
<evidence type="ECO:0000313" key="5">
    <source>
        <dbReference type="EMBL" id="KAF3886363.1"/>
    </source>
</evidence>